<feature type="chain" id="PRO_5041293141" evidence="2">
    <location>
        <begin position="28"/>
        <end position="242"/>
    </location>
</feature>
<accession>A0AA42DPY9</accession>
<feature type="domain" description="SLH" evidence="3">
    <location>
        <begin position="121"/>
        <end position="184"/>
    </location>
</feature>
<dbReference type="RefSeq" id="WP_053984028.1">
    <property type="nucleotide sequence ID" value="NZ_JAQIFT010000059.1"/>
</dbReference>
<gene>
    <name evidence="4" type="ORF">PBV87_16510</name>
</gene>
<evidence type="ECO:0000313" key="5">
    <source>
        <dbReference type="Proteomes" id="UP001169242"/>
    </source>
</evidence>
<dbReference type="Pfam" id="PF00395">
    <property type="entry name" value="SLH"/>
    <property type="match status" value="2"/>
</dbReference>
<name>A0AA42DPY9_9FIRM</name>
<evidence type="ECO:0000259" key="3">
    <source>
        <dbReference type="PROSITE" id="PS51272"/>
    </source>
</evidence>
<evidence type="ECO:0000313" key="4">
    <source>
        <dbReference type="EMBL" id="MDA3733080.1"/>
    </source>
</evidence>
<reference evidence="4" key="1">
    <citation type="journal article" date="2023" name="Int. J. Syst. Evol. Microbiol.">
        <title>&lt;i&gt;Holtiella tumoricola&lt;/i&gt; gen. nov. sp. nov., isolated from a human clinical sample.</title>
        <authorList>
            <person name="Allen-Vercoe E."/>
            <person name="Daigneault M.C."/>
            <person name="Vancuren S.J."/>
            <person name="Cochrane K."/>
            <person name="O'Neal L.L."/>
            <person name="Sankaranarayanan K."/>
            <person name="Lawson P.A."/>
        </authorList>
    </citation>
    <scope>NUCLEOTIDE SEQUENCE</scope>
    <source>
        <strain evidence="4">CC70A</strain>
    </source>
</reference>
<dbReference type="InterPro" id="IPR051465">
    <property type="entry name" value="Cell_Envelope_Struct_Comp"/>
</dbReference>
<feature type="signal peptide" evidence="2">
    <location>
        <begin position="1"/>
        <end position="27"/>
    </location>
</feature>
<dbReference type="PROSITE" id="PS51272">
    <property type="entry name" value="SLH"/>
    <property type="match status" value="2"/>
</dbReference>
<feature type="domain" description="SLH" evidence="3">
    <location>
        <begin position="60"/>
        <end position="120"/>
    </location>
</feature>
<keyword evidence="1" id="KW-0677">Repeat</keyword>
<comment type="caution">
    <text evidence="4">The sequence shown here is derived from an EMBL/GenBank/DDBJ whole genome shotgun (WGS) entry which is preliminary data.</text>
</comment>
<dbReference type="Proteomes" id="UP001169242">
    <property type="component" value="Unassembled WGS sequence"/>
</dbReference>
<dbReference type="PANTHER" id="PTHR43308:SF5">
    <property type="entry name" value="S-LAYER PROTEIN _ PEPTIDOGLYCAN ENDO-BETA-N-ACETYLGLUCOSAMINIDASE"/>
    <property type="match status" value="1"/>
</dbReference>
<protein>
    <submittedName>
        <fullName evidence="4">S-layer homology domain-containing protein</fullName>
    </submittedName>
</protein>
<keyword evidence="5" id="KW-1185">Reference proteome</keyword>
<dbReference type="PANTHER" id="PTHR43308">
    <property type="entry name" value="OUTER MEMBRANE PROTEIN ALPHA-RELATED"/>
    <property type="match status" value="1"/>
</dbReference>
<proteinExistence type="predicted"/>
<organism evidence="4 5">
    <name type="scientific">Holtiella tumoricola</name>
    <dbReference type="NCBI Taxonomy" id="3018743"/>
    <lineage>
        <taxon>Bacteria</taxon>
        <taxon>Bacillati</taxon>
        <taxon>Bacillota</taxon>
        <taxon>Clostridia</taxon>
        <taxon>Lachnospirales</taxon>
        <taxon>Cellulosilyticaceae</taxon>
        <taxon>Holtiella</taxon>
    </lineage>
</organism>
<evidence type="ECO:0000256" key="1">
    <source>
        <dbReference type="ARBA" id="ARBA00022737"/>
    </source>
</evidence>
<keyword evidence="2" id="KW-0732">Signal</keyword>
<evidence type="ECO:0000256" key="2">
    <source>
        <dbReference type="SAM" id="SignalP"/>
    </source>
</evidence>
<sequence>MKFLKYKKVVATLILGALAITQVPAYAYETGCDDEENLYVPQPSQPDKECPDINWPSFPKPPVCPEVPEPPTKPEEPKEIKHLPYIVGYEDGTFRAERAVTREEFATMVARLLLEGNEHGDLSSFEDIRPNRYSNAYVGYLESLGIVSGYADGTFRPFDAITKNEAQSMVEKIQQIRKTRKVVTFNSDNTISRAEAVTALNSIFERDCSDAEIQNQFSDLESTHWAYNDILFAAVEHTHIEK</sequence>
<dbReference type="InterPro" id="IPR001119">
    <property type="entry name" value="SLH_dom"/>
</dbReference>
<dbReference type="AlphaFoldDB" id="A0AA42DPY9"/>
<dbReference type="EMBL" id="JAQIFT010000059">
    <property type="protein sequence ID" value="MDA3733080.1"/>
    <property type="molecule type" value="Genomic_DNA"/>
</dbReference>